<accession>A0A444J3T7</accession>
<protein>
    <submittedName>
        <fullName evidence="1">Uncharacterized protein</fullName>
    </submittedName>
</protein>
<sequence>MRGIILFSYNLQPEFRLQEHGSYFAKNTKRYLFLFCLHQKFYING</sequence>
<evidence type="ECO:0000313" key="1">
    <source>
        <dbReference type="EMBL" id="RWX47723.1"/>
    </source>
</evidence>
<comment type="caution">
    <text evidence="1">The sequence shown here is derived from an EMBL/GenBank/DDBJ whole genome shotgun (WGS) entry which is preliminary data.</text>
</comment>
<dbReference type="Proteomes" id="UP000287853">
    <property type="component" value="Unassembled WGS sequence"/>
</dbReference>
<name>A0A444J3T7_9BACT</name>
<keyword evidence="2" id="KW-1185">Reference proteome</keyword>
<dbReference type="AlphaFoldDB" id="A0A444J3T7"/>
<evidence type="ECO:0000313" key="2">
    <source>
        <dbReference type="Proteomes" id="UP000287853"/>
    </source>
</evidence>
<proteinExistence type="predicted"/>
<reference evidence="1 2" key="1">
    <citation type="submission" date="2017-01" db="EMBL/GenBank/DDBJ databases">
        <title>The cable genome- insights into the physiology and evolution of filamentous bacteria capable of sulfide oxidation via long distance electron transfer.</title>
        <authorList>
            <person name="Schreiber L."/>
            <person name="Bjerg J.T."/>
            <person name="Boggild A."/>
            <person name="Van De Vossenberg J."/>
            <person name="Meysman F."/>
            <person name="Nielsen L.P."/>
            <person name="Schramm A."/>
            <person name="Kjeldsen K.U."/>
        </authorList>
    </citation>
    <scope>NUCLEOTIDE SEQUENCE [LARGE SCALE GENOMIC DNA]</scope>
    <source>
        <strain evidence="1">MCF</strain>
    </source>
</reference>
<organism evidence="1 2">
    <name type="scientific">Candidatus Electrothrix aarhusensis</name>
    <dbReference type="NCBI Taxonomy" id="1859131"/>
    <lineage>
        <taxon>Bacteria</taxon>
        <taxon>Pseudomonadati</taxon>
        <taxon>Thermodesulfobacteriota</taxon>
        <taxon>Desulfobulbia</taxon>
        <taxon>Desulfobulbales</taxon>
        <taxon>Desulfobulbaceae</taxon>
        <taxon>Candidatus Electrothrix</taxon>
    </lineage>
</organism>
<dbReference type="EMBL" id="MTKO01000028">
    <property type="protein sequence ID" value="RWX47723.1"/>
    <property type="molecule type" value="Genomic_DNA"/>
</dbReference>
<gene>
    <name evidence="1" type="ORF">H206_06960</name>
</gene>